<dbReference type="Pfam" id="PF02706">
    <property type="entry name" value="Wzz"/>
    <property type="match status" value="1"/>
</dbReference>
<dbReference type="Proteomes" id="UP000265742">
    <property type="component" value="Unassembled WGS sequence"/>
</dbReference>
<sequence>MMGLREYLGILRKSLLLMGACVLLGAGLATAWTLTRTPTYDSESQVFVSTQGGGSLADLAQGSTFTQSRVATYTALVTTPTVTSAVIKSLNLNETSTSLPSSISASNPTNTNLIQITVTQKNPALAASIANALADRLTQTVQELETPVGDSSSPVKLTRVSTAQPSPRPSSPNVALNITFGILLGLITGLIIAFVRELVNTKVRTASDLEQVLSVPNLGLIPFRKDVQLQPLVVINSPTSTSAEAFRMLRTNLRFIEMGKNRCYVATSSLPTEGKSTTVVNLAIALAESGSKVVVVDADLRRPRVAEYLGIDGSVGLTDILVGGAHWKSTMVEWGNAGLHVLPSGPIPPNPSELLGSEEMTTLLAVLSSQFEIVLCDAPPLLPVTDSAILARATDGAILVVAGGRTSRGQVANAAASLTAAGANIAGTVLTMVRGSQSYGYAYEYADKQTGAA</sequence>
<name>A0A3A1U1I0_9MICO</name>
<evidence type="ECO:0000259" key="17">
    <source>
        <dbReference type="Pfam" id="PF01656"/>
    </source>
</evidence>
<evidence type="ECO:0000256" key="4">
    <source>
        <dbReference type="ARBA" id="ARBA00011903"/>
    </source>
</evidence>
<dbReference type="GO" id="GO:0005886">
    <property type="term" value="C:plasma membrane"/>
    <property type="evidence" value="ECO:0007669"/>
    <property type="project" value="UniProtKB-SubCell"/>
</dbReference>
<evidence type="ECO:0000256" key="3">
    <source>
        <dbReference type="ARBA" id="ARBA00007316"/>
    </source>
</evidence>
<dbReference type="CDD" id="cd05387">
    <property type="entry name" value="BY-kinase"/>
    <property type="match status" value="1"/>
</dbReference>
<comment type="subcellular location">
    <subcellularLocation>
        <location evidence="1">Cell membrane</location>
        <topology evidence="1">Multi-pass membrane protein</topology>
    </subcellularLocation>
</comment>
<feature type="region of interest" description="Disordered" evidence="15">
    <location>
        <begin position="144"/>
        <end position="171"/>
    </location>
</feature>
<dbReference type="GO" id="GO:0042802">
    <property type="term" value="F:identical protein binding"/>
    <property type="evidence" value="ECO:0007669"/>
    <property type="project" value="UniProtKB-ARBA"/>
</dbReference>
<feature type="compositionally biased region" description="Polar residues" evidence="15">
    <location>
        <begin position="144"/>
        <end position="165"/>
    </location>
</feature>
<accession>A0A3A1U1I0</accession>
<evidence type="ECO:0000256" key="8">
    <source>
        <dbReference type="ARBA" id="ARBA00022741"/>
    </source>
</evidence>
<proteinExistence type="inferred from homology"/>
<keyword evidence="6 19" id="KW-0808">Transferase</keyword>
<evidence type="ECO:0000313" key="20">
    <source>
        <dbReference type="Proteomes" id="UP000265742"/>
    </source>
</evidence>
<comment type="similarity">
    <text evidence="3">Belongs to the CpsD/CapB family.</text>
</comment>
<keyword evidence="7 16" id="KW-0812">Transmembrane</keyword>
<evidence type="ECO:0000256" key="15">
    <source>
        <dbReference type="SAM" id="MobiDB-lite"/>
    </source>
</evidence>
<comment type="similarity">
    <text evidence="2">Belongs to the CpsC/CapA family.</text>
</comment>
<dbReference type="InterPro" id="IPR003856">
    <property type="entry name" value="LPS_length_determ_N"/>
</dbReference>
<comment type="caution">
    <text evidence="19">The sequence shown here is derived from an EMBL/GenBank/DDBJ whole genome shotgun (WGS) entry which is preliminary data.</text>
</comment>
<keyword evidence="20" id="KW-1185">Reference proteome</keyword>
<evidence type="ECO:0000256" key="5">
    <source>
        <dbReference type="ARBA" id="ARBA00022475"/>
    </source>
</evidence>
<dbReference type="Pfam" id="PF01656">
    <property type="entry name" value="CbiA"/>
    <property type="match status" value="1"/>
</dbReference>
<keyword evidence="10" id="KW-0067">ATP-binding</keyword>
<dbReference type="SUPFAM" id="SSF52540">
    <property type="entry name" value="P-loop containing nucleoside triphosphate hydrolases"/>
    <property type="match status" value="1"/>
</dbReference>
<dbReference type="InterPro" id="IPR050445">
    <property type="entry name" value="Bact_polysacc_biosynth/exp"/>
</dbReference>
<comment type="catalytic activity">
    <reaction evidence="14">
        <text>L-tyrosyl-[protein] + ATP = O-phospho-L-tyrosyl-[protein] + ADP + H(+)</text>
        <dbReference type="Rhea" id="RHEA:10596"/>
        <dbReference type="Rhea" id="RHEA-COMP:10136"/>
        <dbReference type="Rhea" id="RHEA-COMP:20101"/>
        <dbReference type="ChEBI" id="CHEBI:15378"/>
        <dbReference type="ChEBI" id="CHEBI:30616"/>
        <dbReference type="ChEBI" id="CHEBI:46858"/>
        <dbReference type="ChEBI" id="CHEBI:61978"/>
        <dbReference type="ChEBI" id="CHEBI:456216"/>
        <dbReference type="EC" id="2.7.10.2"/>
    </reaction>
</comment>
<keyword evidence="11 16" id="KW-1133">Transmembrane helix</keyword>
<keyword evidence="13" id="KW-0829">Tyrosine-protein kinase</keyword>
<dbReference type="AlphaFoldDB" id="A0A3A1U1I0"/>
<dbReference type="Gene3D" id="3.40.50.300">
    <property type="entry name" value="P-loop containing nucleotide triphosphate hydrolases"/>
    <property type="match status" value="1"/>
</dbReference>
<evidence type="ECO:0000256" key="10">
    <source>
        <dbReference type="ARBA" id="ARBA00022840"/>
    </source>
</evidence>
<evidence type="ECO:0000256" key="14">
    <source>
        <dbReference type="ARBA" id="ARBA00051245"/>
    </source>
</evidence>
<keyword evidence="8" id="KW-0547">Nucleotide-binding</keyword>
<dbReference type="PANTHER" id="PTHR32309:SF31">
    <property type="entry name" value="CAPSULAR EXOPOLYSACCHARIDE FAMILY"/>
    <property type="match status" value="1"/>
</dbReference>
<dbReference type="NCBIfam" id="TIGR01007">
    <property type="entry name" value="eps_fam"/>
    <property type="match status" value="1"/>
</dbReference>
<dbReference type="GO" id="GO:0004715">
    <property type="term" value="F:non-membrane spanning protein tyrosine kinase activity"/>
    <property type="evidence" value="ECO:0007669"/>
    <property type="project" value="UniProtKB-EC"/>
</dbReference>
<evidence type="ECO:0000313" key="19">
    <source>
        <dbReference type="EMBL" id="RIX28805.1"/>
    </source>
</evidence>
<evidence type="ECO:0000256" key="1">
    <source>
        <dbReference type="ARBA" id="ARBA00004651"/>
    </source>
</evidence>
<dbReference type="PANTHER" id="PTHR32309">
    <property type="entry name" value="TYROSINE-PROTEIN KINASE"/>
    <property type="match status" value="1"/>
</dbReference>
<evidence type="ECO:0000259" key="18">
    <source>
        <dbReference type="Pfam" id="PF02706"/>
    </source>
</evidence>
<feature type="domain" description="Polysaccharide chain length determinant N-terminal" evidence="18">
    <location>
        <begin position="4"/>
        <end position="90"/>
    </location>
</feature>
<organism evidence="19 20">
    <name type="scientific">Amnibacterium setariae</name>
    <dbReference type="NCBI Taxonomy" id="2306585"/>
    <lineage>
        <taxon>Bacteria</taxon>
        <taxon>Bacillati</taxon>
        <taxon>Actinomycetota</taxon>
        <taxon>Actinomycetes</taxon>
        <taxon>Micrococcales</taxon>
        <taxon>Microbacteriaceae</taxon>
        <taxon>Amnibacterium</taxon>
    </lineage>
</organism>
<dbReference type="FunFam" id="3.40.50.300:FF:000527">
    <property type="entry name" value="Tyrosine-protein kinase etk"/>
    <property type="match status" value="1"/>
</dbReference>
<evidence type="ECO:0000256" key="7">
    <source>
        <dbReference type="ARBA" id="ARBA00022692"/>
    </source>
</evidence>
<keyword evidence="9 19" id="KW-0418">Kinase</keyword>
<evidence type="ECO:0000256" key="6">
    <source>
        <dbReference type="ARBA" id="ARBA00022679"/>
    </source>
</evidence>
<evidence type="ECO:0000256" key="9">
    <source>
        <dbReference type="ARBA" id="ARBA00022777"/>
    </source>
</evidence>
<gene>
    <name evidence="19" type="ORF">D1781_15570</name>
</gene>
<dbReference type="InterPro" id="IPR002586">
    <property type="entry name" value="CobQ/CobB/MinD/ParA_Nub-bd_dom"/>
</dbReference>
<dbReference type="EMBL" id="QXTG01000002">
    <property type="protein sequence ID" value="RIX28805.1"/>
    <property type="molecule type" value="Genomic_DNA"/>
</dbReference>
<dbReference type="GO" id="GO:0005524">
    <property type="term" value="F:ATP binding"/>
    <property type="evidence" value="ECO:0007669"/>
    <property type="project" value="UniProtKB-KW"/>
</dbReference>
<evidence type="ECO:0000256" key="2">
    <source>
        <dbReference type="ARBA" id="ARBA00006683"/>
    </source>
</evidence>
<feature type="transmembrane region" description="Helical" evidence="16">
    <location>
        <begin position="174"/>
        <end position="195"/>
    </location>
</feature>
<keyword evidence="5" id="KW-1003">Cell membrane</keyword>
<dbReference type="EC" id="2.7.10.2" evidence="4"/>
<evidence type="ECO:0000256" key="13">
    <source>
        <dbReference type="ARBA" id="ARBA00023137"/>
    </source>
</evidence>
<evidence type="ECO:0000256" key="12">
    <source>
        <dbReference type="ARBA" id="ARBA00023136"/>
    </source>
</evidence>
<evidence type="ECO:0000256" key="11">
    <source>
        <dbReference type="ARBA" id="ARBA00022989"/>
    </source>
</evidence>
<dbReference type="InterPro" id="IPR005702">
    <property type="entry name" value="Wzc-like_C"/>
</dbReference>
<feature type="domain" description="CobQ/CobB/MinD/ParA nucleotide binding" evidence="17">
    <location>
        <begin position="274"/>
        <end position="443"/>
    </location>
</feature>
<reference evidence="20" key="1">
    <citation type="submission" date="2018-09" db="EMBL/GenBank/DDBJ databases">
        <authorList>
            <person name="Kim I."/>
        </authorList>
    </citation>
    <scope>NUCLEOTIDE SEQUENCE [LARGE SCALE GENOMIC DNA]</scope>
    <source>
        <strain evidence="20">DD4a</strain>
    </source>
</reference>
<protein>
    <recommendedName>
        <fullName evidence="4">non-specific protein-tyrosine kinase</fullName>
        <ecNumber evidence="4">2.7.10.2</ecNumber>
    </recommendedName>
</protein>
<evidence type="ECO:0000256" key="16">
    <source>
        <dbReference type="SAM" id="Phobius"/>
    </source>
</evidence>
<dbReference type="InterPro" id="IPR027417">
    <property type="entry name" value="P-loop_NTPase"/>
</dbReference>
<keyword evidence="12 16" id="KW-0472">Membrane</keyword>